<dbReference type="STRING" id="50376.A0A517LPB0"/>
<sequence>MSWREAGYPDSLHVVNLRKTSAWIRDTLDPIMAREGPNDLHPDDVLTLHNVFMDLQHHQISFATMQFSRIHLAVSEVCGKATRWPKKLADEADCVITCLESYYGPLKNVRTPLYEALLRRFSEEDPTLTDNTRAYLHGSLDFRPGQWWINDGGICYNELGAYAVVLKDDDEENSPLPDKFTYKCRTGDGGRFRLTAADFRSRFPVRILRSNTLSSLWSPRAGIRYDGLYKIIGWTIRSVKAEENEGVDVMFDVHFERFDDIDSDEVLRHPLAEEEDDYRVYKQCCREQRDAEKKGALSLESLNYMATSDLNLSERDFQEQFRRPSAKAKVPDHLVREEEKVSRTPSSHRQEVIDFTMKSRTYDGSTEGTPQFHEIEWDPPAHGRHF</sequence>
<feature type="region of interest" description="Disordered" evidence="1">
    <location>
        <begin position="361"/>
        <end position="386"/>
    </location>
</feature>
<dbReference type="OrthoDB" id="3244603at2759"/>
<evidence type="ECO:0000256" key="1">
    <source>
        <dbReference type="SAM" id="MobiDB-lite"/>
    </source>
</evidence>
<protein>
    <recommendedName>
        <fullName evidence="4">YDG domain-containing protein</fullName>
    </recommendedName>
</protein>
<keyword evidence="3" id="KW-1185">Reference proteome</keyword>
<feature type="compositionally biased region" description="Basic and acidic residues" evidence="1">
    <location>
        <begin position="373"/>
        <end position="386"/>
    </location>
</feature>
<evidence type="ECO:0000313" key="3">
    <source>
        <dbReference type="Proteomes" id="UP000316270"/>
    </source>
</evidence>
<gene>
    <name evidence="2" type="ORF">FKW77_000048</name>
</gene>
<evidence type="ECO:0000313" key="2">
    <source>
        <dbReference type="EMBL" id="QDS77482.1"/>
    </source>
</evidence>
<dbReference type="InterPro" id="IPR036987">
    <property type="entry name" value="SRA-YDG_sf"/>
</dbReference>
<accession>A0A517LPB0</accession>
<dbReference type="EMBL" id="CP042202">
    <property type="protein sequence ID" value="QDS77482.1"/>
    <property type="molecule type" value="Genomic_DNA"/>
</dbReference>
<organism evidence="2 3">
    <name type="scientific">Venturia effusa</name>
    <dbReference type="NCBI Taxonomy" id="50376"/>
    <lineage>
        <taxon>Eukaryota</taxon>
        <taxon>Fungi</taxon>
        <taxon>Dikarya</taxon>
        <taxon>Ascomycota</taxon>
        <taxon>Pezizomycotina</taxon>
        <taxon>Dothideomycetes</taxon>
        <taxon>Pleosporomycetidae</taxon>
        <taxon>Venturiales</taxon>
        <taxon>Venturiaceae</taxon>
        <taxon>Venturia</taxon>
    </lineage>
</organism>
<name>A0A517LPB0_9PEZI</name>
<evidence type="ECO:0008006" key="4">
    <source>
        <dbReference type="Google" id="ProtNLM"/>
    </source>
</evidence>
<dbReference type="SUPFAM" id="SSF88697">
    <property type="entry name" value="PUA domain-like"/>
    <property type="match status" value="1"/>
</dbReference>
<reference evidence="2 3" key="1">
    <citation type="submission" date="2019-07" db="EMBL/GenBank/DDBJ databases">
        <title>Finished genome of Venturia effusa.</title>
        <authorList>
            <person name="Young C.A."/>
            <person name="Cox M.P."/>
            <person name="Ganley A.R.D."/>
            <person name="David W.J."/>
        </authorList>
    </citation>
    <scope>NUCLEOTIDE SEQUENCE [LARGE SCALE GENOMIC DNA]</scope>
    <source>
        <strain evidence="3">albino</strain>
    </source>
</reference>
<dbReference type="AlphaFoldDB" id="A0A517LPB0"/>
<dbReference type="InterPro" id="IPR015947">
    <property type="entry name" value="PUA-like_sf"/>
</dbReference>
<proteinExistence type="predicted"/>
<dbReference type="Gene3D" id="2.30.280.10">
    <property type="entry name" value="SRA-YDG"/>
    <property type="match status" value="1"/>
</dbReference>
<dbReference type="Proteomes" id="UP000316270">
    <property type="component" value="Chromosome 18"/>
</dbReference>